<dbReference type="AlphaFoldDB" id="A6I110"/>
<organism evidence="2 3">
    <name type="scientific">Rattus norvegicus</name>
    <name type="common">Rat</name>
    <dbReference type="NCBI Taxonomy" id="10116"/>
    <lineage>
        <taxon>Eukaryota</taxon>
        <taxon>Metazoa</taxon>
        <taxon>Chordata</taxon>
        <taxon>Craniata</taxon>
        <taxon>Vertebrata</taxon>
        <taxon>Euteleostomi</taxon>
        <taxon>Mammalia</taxon>
        <taxon>Eutheria</taxon>
        <taxon>Euarchontoglires</taxon>
        <taxon>Glires</taxon>
        <taxon>Rodentia</taxon>
        <taxon>Myomorpha</taxon>
        <taxon>Muroidea</taxon>
        <taxon>Muridae</taxon>
        <taxon>Murinae</taxon>
        <taxon>Rattus</taxon>
    </lineage>
</organism>
<dbReference type="EMBL" id="CH473953">
    <property type="protein sequence ID" value="EDM13143.1"/>
    <property type="molecule type" value="Genomic_DNA"/>
</dbReference>
<gene>
    <name evidence="2 4" type="primary">Pten</name>
    <name evidence="2" type="ORF">rCG_47874</name>
</gene>
<evidence type="ECO:0000313" key="2">
    <source>
        <dbReference type="EMBL" id="EDM13143.1"/>
    </source>
</evidence>
<feature type="region of interest" description="Disordered" evidence="1">
    <location>
        <begin position="1"/>
        <end position="35"/>
    </location>
</feature>
<accession>A6I110</accession>
<dbReference type="RGD" id="61995">
    <property type="gene designation" value="Pten"/>
</dbReference>
<evidence type="ECO:0000256" key="1">
    <source>
        <dbReference type="SAM" id="MobiDB-lite"/>
    </source>
</evidence>
<reference evidence="3" key="1">
    <citation type="submission" date="2005-09" db="EMBL/GenBank/DDBJ databases">
        <authorList>
            <person name="Mural R.J."/>
            <person name="Li P.W."/>
            <person name="Adams M.D."/>
            <person name="Amanatides P.G."/>
            <person name="Baden-Tillson H."/>
            <person name="Barnstead M."/>
            <person name="Chin S.H."/>
            <person name="Dew I."/>
            <person name="Evans C.A."/>
            <person name="Ferriera S."/>
            <person name="Flanigan M."/>
            <person name="Fosler C."/>
            <person name="Glodek A."/>
            <person name="Gu Z."/>
            <person name="Holt R.A."/>
            <person name="Jennings D."/>
            <person name="Kraft C.L."/>
            <person name="Lu F."/>
            <person name="Nguyen T."/>
            <person name="Nusskern D.R."/>
            <person name="Pfannkoch C.M."/>
            <person name="Sitter C."/>
            <person name="Sutton G.G."/>
            <person name="Venter J.C."/>
            <person name="Wang Z."/>
            <person name="Woodage T."/>
            <person name="Zheng X.H."/>
            <person name="Zhong F."/>
        </authorList>
    </citation>
    <scope>NUCLEOTIDE SEQUENCE [LARGE SCALE GENOMIC DNA]</scope>
    <source>
        <strain>BN</strain>
        <strain evidence="3">Sprague-Dawley</strain>
    </source>
</reference>
<dbReference type="Proteomes" id="UP000234681">
    <property type="component" value="Chromosome 1"/>
</dbReference>
<proteinExistence type="predicted"/>
<evidence type="ECO:0000313" key="4">
    <source>
        <dbReference type="RGD" id="61995"/>
    </source>
</evidence>
<name>A6I110_RAT</name>
<evidence type="ECO:0000313" key="3">
    <source>
        <dbReference type="Proteomes" id="UP000234681"/>
    </source>
</evidence>
<sequence length="55" mass="5690">MRDGGGRGPEPLSAPVSSRGGSALGEPAGRRRRQPLRGLSVFSPFRCFGCQASGC</sequence>
<protein>
    <submittedName>
        <fullName evidence="2">Phosphatase and tensin homolog, isoform CRA_c</fullName>
    </submittedName>
</protein>